<evidence type="ECO:0000313" key="3">
    <source>
        <dbReference type="Proteomes" id="UP000276232"/>
    </source>
</evidence>
<feature type="transmembrane region" description="Helical" evidence="1">
    <location>
        <begin position="38"/>
        <end position="61"/>
    </location>
</feature>
<keyword evidence="1" id="KW-0812">Transmembrane</keyword>
<sequence>MGDDGPVPAGMPWWCRLLVVVPLVAAAVALWGNGGQDLFEVTLGAAVAYWVTGSVARWLLVRQGRPEEVARRWVDEGLGQRWMIWPVLAFTVWATADAVRAAQSPVGSWWDWGFVVFWGVFWLFVVALAAGALRDWWRRRAS</sequence>
<reference evidence="2 3" key="1">
    <citation type="journal article" date="2015" name="Stand. Genomic Sci.">
        <title>Genomic Encyclopedia of Bacterial and Archaeal Type Strains, Phase III: the genomes of soil and plant-associated and newly described type strains.</title>
        <authorList>
            <person name="Whitman W.B."/>
            <person name="Woyke T."/>
            <person name="Klenk H.P."/>
            <person name="Zhou Y."/>
            <person name="Lilburn T.G."/>
            <person name="Beck B.J."/>
            <person name="De Vos P."/>
            <person name="Vandamme P."/>
            <person name="Eisen J.A."/>
            <person name="Garrity G."/>
            <person name="Hugenholtz P."/>
            <person name="Kyrpides N.C."/>
        </authorList>
    </citation>
    <scope>NUCLEOTIDE SEQUENCE [LARGE SCALE GENOMIC DNA]</scope>
    <source>
        <strain evidence="2 3">CECT 7306</strain>
    </source>
</reference>
<dbReference type="AlphaFoldDB" id="A0A3N1HQA4"/>
<protein>
    <submittedName>
        <fullName evidence="2">Uncharacterized protein</fullName>
    </submittedName>
</protein>
<name>A0A3N1HQA4_9ACTN</name>
<evidence type="ECO:0000256" key="1">
    <source>
        <dbReference type="SAM" id="Phobius"/>
    </source>
</evidence>
<feature type="transmembrane region" description="Helical" evidence="1">
    <location>
        <begin position="12"/>
        <end position="32"/>
    </location>
</feature>
<feature type="transmembrane region" description="Helical" evidence="1">
    <location>
        <begin position="82"/>
        <end position="102"/>
    </location>
</feature>
<feature type="transmembrane region" description="Helical" evidence="1">
    <location>
        <begin position="114"/>
        <end position="133"/>
    </location>
</feature>
<gene>
    <name evidence="2" type="ORF">EDC03_0797</name>
</gene>
<proteinExistence type="predicted"/>
<organism evidence="2 3">
    <name type="scientific">Pseudokineococcus lusitanus</name>
    <dbReference type="NCBI Taxonomy" id="763993"/>
    <lineage>
        <taxon>Bacteria</taxon>
        <taxon>Bacillati</taxon>
        <taxon>Actinomycetota</taxon>
        <taxon>Actinomycetes</taxon>
        <taxon>Kineosporiales</taxon>
        <taxon>Kineosporiaceae</taxon>
        <taxon>Pseudokineococcus</taxon>
    </lineage>
</organism>
<keyword evidence="1" id="KW-0472">Membrane</keyword>
<accession>A0A3N1HQA4</accession>
<dbReference type="RefSeq" id="WP_148058004.1">
    <property type="nucleotide sequence ID" value="NZ_RJKN01000002.1"/>
</dbReference>
<comment type="caution">
    <text evidence="2">The sequence shown here is derived from an EMBL/GenBank/DDBJ whole genome shotgun (WGS) entry which is preliminary data.</text>
</comment>
<keyword evidence="1" id="KW-1133">Transmembrane helix</keyword>
<dbReference type="InParanoid" id="A0A3N1HQA4"/>
<dbReference type="Proteomes" id="UP000276232">
    <property type="component" value="Unassembled WGS sequence"/>
</dbReference>
<dbReference type="EMBL" id="RJKN01000002">
    <property type="protein sequence ID" value="ROP44671.1"/>
    <property type="molecule type" value="Genomic_DNA"/>
</dbReference>
<evidence type="ECO:0000313" key="2">
    <source>
        <dbReference type="EMBL" id="ROP44671.1"/>
    </source>
</evidence>
<keyword evidence="3" id="KW-1185">Reference proteome</keyword>